<reference evidence="4 5" key="1">
    <citation type="submission" date="2017-01" db="EMBL/GenBank/DDBJ databases">
        <title>Draft genome sequence of Diplodia seriata F98.1, a fungal species involved in grapevine trunk diseases.</title>
        <authorList>
            <person name="Robert-Siegwald G."/>
            <person name="Vallet J."/>
            <person name="Abou-Mansour E."/>
            <person name="Xu J."/>
            <person name="Rey P."/>
            <person name="Bertsch C."/>
            <person name="Rego C."/>
            <person name="Larignon P."/>
            <person name="Fontaine F."/>
            <person name="Lebrun M.-H."/>
        </authorList>
    </citation>
    <scope>NUCLEOTIDE SEQUENCE [LARGE SCALE GENOMIC DNA]</scope>
    <source>
        <strain evidence="4 5">F98.1</strain>
    </source>
</reference>
<feature type="region of interest" description="Disordered" evidence="1">
    <location>
        <begin position="708"/>
        <end position="825"/>
    </location>
</feature>
<feature type="domain" description="T6SS Phospholipase effector Tle1-like catalytic" evidence="3">
    <location>
        <begin position="6"/>
        <end position="278"/>
    </location>
</feature>
<feature type="compositionally biased region" description="Gly residues" evidence="1">
    <location>
        <begin position="776"/>
        <end position="786"/>
    </location>
</feature>
<evidence type="ECO:0000256" key="2">
    <source>
        <dbReference type="SAM" id="Phobius"/>
    </source>
</evidence>
<comment type="caution">
    <text evidence="4">The sequence shown here is derived from an EMBL/GenBank/DDBJ whole genome shotgun (WGS) entry which is preliminary data.</text>
</comment>
<evidence type="ECO:0000313" key="5">
    <source>
        <dbReference type="Proteomes" id="UP000190776"/>
    </source>
</evidence>
<dbReference type="PANTHER" id="PTHR33840">
    <property type="match status" value="1"/>
</dbReference>
<dbReference type="PANTHER" id="PTHR33840:SF1">
    <property type="entry name" value="TLE1 PHOSPHOLIPASE DOMAIN-CONTAINING PROTEIN"/>
    <property type="match status" value="1"/>
</dbReference>
<dbReference type="AlphaFoldDB" id="A0A1S8BIB0"/>
<keyword evidence="2" id="KW-0472">Membrane</keyword>
<name>A0A1S8BIB0_9PEZI</name>
<evidence type="ECO:0000256" key="1">
    <source>
        <dbReference type="SAM" id="MobiDB-lite"/>
    </source>
</evidence>
<dbReference type="Pfam" id="PF09994">
    <property type="entry name" value="T6SS_Tle1-like_cat"/>
    <property type="match status" value="1"/>
</dbReference>
<dbReference type="STRING" id="420778.A0A1S8BIB0"/>
<sequence length="825" mass="91258">MSSRTKRLILCCDGSFTSQPASHSPSFAHSAHTASNVARFSRMLARHGANDVPQIIFYLSGLASTLEQDVAAAYLFLAANHAAGDQIAVFGGGKGASTARIVVGLLTEVGLLKPGEVVRWGRLWELYTERMEWGCGDGEVERGDEGFWKGLLAHRSRRELDEIEGLRDAMWVDVRVRVVGVWDTVGVAGRISRLTFARAPDIDHAFQALALDENRASFDPLLWRLDLKDSSKALCAPNLKQCWFPGFHETVGGGATDTADAKDRTDIADITLAWMCDQVDGLLDFDDDAVAEFLGAEQSTTHPRQPDRQNAHRRSHSGDCSEMPMSTAGGGLMYTLLTATLSHLLAAISFLQQDEADGTEGGCAQRYAMRTPGQYYKKLEFAEGVHPDDFVTNESIHPSVKHRKDLFALASTPYDPASLREWAVGDDVDDVKGKNHHNSADEKRVADSTAMTGWLPWLSAFSMLEDDEDEDDGGEVVTAGEEEAEGRGTNTINTAAERVRATAVPRRKPHPRWVYREIEGEGDGAEWIRPSVPRSELFGSPLLSSSPSFSSFCASPSEKALHHRLQTLVPAYLRRSLGSLSSPLCLFFFVVFWPWFFLYHILSFFFPLFPIHSKTHTTLHHHHHGEKQKEKRKTTATNRAPVQWHHERQIALPEWVIREVPGRRNFEAQLLPWLVREQLNRRNAKRLDWRGDDVCWARSAFGIMNEEEADEPEGEGEVAKRGDGVRSGGSASEMGAGGPPVVKRRGPLHVRKGSTAEVVVAGNLGTGERRQSHTAAGGGWRTGGGLKVLAQQPERRSSIKRERDSPTGFSPGHKKSQSQTSVGWR</sequence>
<dbReference type="Proteomes" id="UP000190776">
    <property type="component" value="Unassembled WGS sequence"/>
</dbReference>
<organism evidence="4 5">
    <name type="scientific">Diplodia seriata</name>
    <dbReference type="NCBI Taxonomy" id="420778"/>
    <lineage>
        <taxon>Eukaryota</taxon>
        <taxon>Fungi</taxon>
        <taxon>Dikarya</taxon>
        <taxon>Ascomycota</taxon>
        <taxon>Pezizomycotina</taxon>
        <taxon>Dothideomycetes</taxon>
        <taxon>Dothideomycetes incertae sedis</taxon>
        <taxon>Botryosphaeriales</taxon>
        <taxon>Botryosphaeriaceae</taxon>
        <taxon>Diplodia</taxon>
    </lineage>
</organism>
<feature type="compositionally biased region" description="Basic residues" evidence="1">
    <location>
        <begin position="619"/>
        <end position="634"/>
    </location>
</feature>
<feature type="region of interest" description="Disordered" evidence="1">
    <location>
        <begin position="296"/>
        <end position="322"/>
    </location>
</feature>
<protein>
    <recommendedName>
        <fullName evidence="3">T6SS Phospholipase effector Tle1-like catalytic domain-containing protein</fullName>
    </recommendedName>
</protein>
<gene>
    <name evidence="4" type="ORF">BK809_0007310</name>
</gene>
<dbReference type="OrthoDB" id="59699at2759"/>
<feature type="compositionally biased region" description="Basic and acidic residues" evidence="1">
    <location>
        <begin position="793"/>
        <end position="805"/>
    </location>
</feature>
<dbReference type="InterPro" id="IPR018712">
    <property type="entry name" value="Tle1-like_cat"/>
</dbReference>
<evidence type="ECO:0000259" key="3">
    <source>
        <dbReference type="Pfam" id="PF09994"/>
    </source>
</evidence>
<accession>A0A1S8BIB0</accession>
<dbReference type="EMBL" id="MSZU01000076">
    <property type="protein sequence ID" value="OMP87224.1"/>
    <property type="molecule type" value="Genomic_DNA"/>
</dbReference>
<proteinExistence type="predicted"/>
<feature type="compositionally biased region" description="Basic residues" evidence="1">
    <location>
        <begin position="742"/>
        <end position="752"/>
    </location>
</feature>
<evidence type="ECO:0000313" key="4">
    <source>
        <dbReference type="EMBL" id="OMP87224.1"/>
    </source>
</evidence>
<feature type="transmembrane region" description="Helical" evidence="2">
    <location>
        <begin position="584"/>
        <end position="609"/>
    </location>
</feature>
<feature type="region of interest" description="Disordered" evidence="1">
    <location>
        <begin position="619"/>
        <end position="642"/>
    </location>
</feature>
<keyword evidence="2" id="KW-0812">Transmembrane</keyword>
<keyword evidence="2" id="KW-1133">Transmembrane helix</keyword>